<keyword evidence="2" id="KW-1185">Reference proteome</keyword>
<reference evidence="1" key="1">
    <citation type="submission" date="2023-07" db="EMBL/GenBank/DDBJ databases">
        <title>Black Yeasts Isolated from many extreme environments.</title>
        <authorList>
            <person name="Coleine C."/>
            <person name="Stajich J.E."/>
            <person name="Selbmann L."/>
        </authorList>
    </citation>
    <scope>NUCLEOTIDE SEQUENCE</scope>
    <source>
        <strain evidence="1">CCFEE 5714</strain>
    </source>
</reference>
<sequence>MAALNSSSLHLTTSDGSHRLKPNVEDDLGYESQAQPSTPKGAGTQASILRHGQELVDDYKVSRTTDAAKSTGARAA</sequence>
<evidence type="ECO:0000313" key="1">
    <source>
        <dbReference type="EMBL" id="KAK3722511.1"/>
    </source>
</evidence>
<dbReference type="Proteomes" id="UP001281147">
    <property type="component" value="Unassembled WGS sequence"/>
</dbReference>
<accession>A0ACC3NU78</accession>
<dbReference type="EMBL" id="JAUTXU010000013">
    <property type="protein sequence ID" value="KAK3722511.1"/>
    <property type="molecule type" value="Genomic_DNA"/>
</dbReference>
<protein>
    <submittedName>
        <fullName evidence="1">Uncharacterized protein</fullName>
    </submittedName>
</protein>
<name>A0ACC3NU78_9PEZI</name>
<gene>
    <name evidence="1" type="ORF">LTR37_002503</name>
</gene>
<proteinExistence type="predicted"/>
<evidence type="ECO:0000313" key="2">
    <source>
        <dbReference type="Proteomes" id="UP001281147"/>
    </source>
</evidence>
<comment type="caution">
    <text evidence="1">The sequence shown here is derived from an EMBL/GenBank/DDBJ whole genome shotgun (WGS) entry which is preliminary data.</text>
</comment>
<organism evidence="1 2">
    <name type="scientific">Vermiconidia calcicola</name>
    <dbReference type="NCBI Taxonomy" id="1690605"/>
    <lineage>
        <taxon>Eukaryota</taxon>
        <taxon>Fungi</taxon>
        <taxon>Dikarya</taxon>
        <taxon>Ascomycota</taxon>
        <taxon>Pezizomycotina</taxon>
        <taxon>Dothideomycetes</taxon>
        <taxon>Dothideomycetidae</taxon>
        <taxon>Mycosphaerellales</taxon>
        <taxon>Extremaceae</taxon>
        <taxon>Vermiconidia</taxon>
    </lineage>
</organism>